<dbReference type="AlphaFoldDB" id="X0WMX5"/>
<proteinExistence type="predicted"/>
<dbReference type="EMBL" id="BARS01040095">
    <property type="protein sequence ID" value="GAG31955.1"/>
    <property type="molecule type" value="Genomic_DNA"/>
</dbReference>
<feature type="non-terminal residue" evidence="1">
    <location>
        <position position="164"/>
    </location>
</feature>
<comment type="caution">
    <text evidence="1">The sequence shown here is derived from an EMBL/GenBank/DDBJ whole genome shotgun (WGS) entry which is preliminary data.</text>
</comment>
<accession>X0WMX5</accession>
<organism evidence="1">
    <name type="scientific">marine sediment metagenome</name>
    <dbReference type="NCBI Taxonomy" id="412755"/>
    <lineage>
        <taxon>unclassified sequences</taxon>
        <taxon>metagenomes</taxon>
        <taxon>ecological metagenomes</taxon>
    </lineage>
</organism>
<sequence length="164" mass="19344">MDNPRVVEIYKQARKDFEEFVGDTPEDYKVLLFIDPELHTSLYQVMELGGSPFAVLSQEQIENLRKARNRNYLPDECISIFPSLPTMIYMSLPFELDDNPERDFTLRMMFIHAFAHAYFAEKSASNDSKIQTEIYRMDMIIRELIMNNAYGLKEDRQIPWGLPY</sequence>
<protein>
    <submittedName>
        <fullName evidence="1">Uncharacterized protein</fullName>
    </submittedName>
</protein>
<gene>
    <name evidence="1" type="ORF">S01H1_61168</name>
</gene>
<name>X0WMX5_9ZZZZ</name>
<reference evidence="1" key="1">
    <citation type="journal article" date="2014" name="Front. Microbiol.">
        <title>High frequency of phylogenetically diverse reductive dehalogenase-homologous genes in deep subseafloor sedimentary metagenomes.</title>
        <authorList>
            <person name="Kawai M."/>
            <person name="Futagami T."/>
            <person name="Toyoda A."/>
            <person name="Takaki Y."/>
            <person name="Nishi S."/>
            <person name="Hori S."/>
            <person name="Arai W."/>
            <person name="Tsubouchi T."/>
            <person name="Morono Y."/>
            <person name="Uchiyama I."/>
            <person name="Ito T."/>
            <person name="Fujiyama A."/>
            <person name="Inagaki F."/>
            <person name="Takami H."/>
        </authorList>
    </citation>
    <scope>NUCLEOTIDE SEQUENCE</scope>
    <source>
        <strain evidence="1">Expedition CK06-06</strain>
    </source>
</reference>
<evidence type="ECO:0000313" key="1">
    <source>
        <dbReference type="EMBL" id="GAG31955.1"/>
    </source>
</evidence>